<dbReference type="PATRIC" id="fig|1415168.3.peg.424"/>
<dbReference type="EMBL" id="AZSI01000008">
    <property type="protein sequence ID" value="KEY63449.1"/>
    <property type="molecule type" value="Genomic_DNA"/>
</dbReference>
<organism evidence="2 3">
    <name type="scientific">Lactococcus cremoris subsp. cremoris GE214</name>
    <dbReference type="NCBI Taxonomy" id="1415168"/>
    <lineage>
        <taxon>Bacteria</taxon>
        <taxon>Bacillati</taxon>
        <taxon>Bacillota</taxon>
        <taxon>Bacilli</taxon>
        <taxon>Lactobacillales</taxon>
        <taxon>Streptococcaceae</taxon>
        <taxon>Lactococcus</taxon>
        <taxon>Lactococcus cremoris subsp. cremoris</taxon>
    </lineage>
</organism>
<sequence>MEKNVENTLTLKKDKSSIKKINSLILFIFIVGYGGLGVYQMGKNKLVTYTALAISILYIFSLLVSFLIKRISRNSKKKAPFIMQVENDELIYYPLTNNTISYQIFLKEVKDIHVLWWGNGTNKVVVEFLEQPKISSRTDGDKKNIVEKNKLSFERLDISYKDFNQFFNSMNDIAAFPVIFDKR</sequence>
<dbReference type="RefSeq" id="WP_042747729.1">
    <property type="nucleotide sequence ID" value="NZ_AZSI01000008.1"/>
</dbReference>
<evidence type="ECO:0000256" key="1">
    <source>
        <dbReference type="SAM" id="Phobius"/>
    </source>
</evidence>
<keyword evidence="1" id="KW-0812">Transmembrane</keyword>
<comment type="caution">
    <text evidence="2">The sequence shown here is derived from an EMBL/GenBank/DDBJ whole genome shotgun (WGS) entry which is preliminary data.</text>
</comment>
<evidence type="ECO:0000313" key="2">
    <source>
        <dbReference type="EMBL" id="KEY63449.1"/>
    </source>
</evidence>
<name>A0A084ADS0_LACLC</name>
<reference evidence="2 3" key="1">
    <citation type="submission" date="2014-06" db="EMBL/GenBank/DDBJ databases">
        <title>Draft genome sequence of the putrescine producing strain Lactococcus lactis subsp cremoris GE214.</title>
        <authorList>
            <person name="Ladero V."/>
            <person name="Linares D.M."/>
            <person name="del Rio B."/>
            <person name="Mayo B."/>
            <person name="Martin M.C."/>
            <person name="Fernandez M."/>
            <person name="Alvarez M.A."/>
        </authorList>
    </citation>
    <scope>NUCLEOTIDE SEQUENCE [LARGE SCALE GENOMIC DNA]</scope>
    <source>
        <strain evidence="2 3">GE214</strain>
    </source>
</reference>
<evidence type="ECO:0000313" key="3">
    <source>
        <dbReference type="Proteomes" id="UP000028401"/>
    </source>
</evidence>
<feature type="transmembrane region" description="Helical" evidence="1">
    <location>
        <begin position="21"/>
        <end position="40"/>
    </location>
</feature>
<keyword evidence="1" id="KW-0472">Membrane</keyword>
<proteinExistence type="predicted"/>
<feature type="transmembrane region" description="Helical" evidence="1">
    <location>
        <begin position="46"/>
        <end position="68"/>
    </location>
</feature>
<dbReference type="AlphaFoldDB" id="A0A084ADS0"/>
<dbReference type="Proteomes" id="UP000028401">
    <property type="component" value="Unassembled WGS sequence"/>
</dbReference>
<keyword evidence="1" id="KW-1133">Transmembrane helix</keyword>
<accession>A0A084ADS0</accession>
<protein>
    <submittedName>
        <fullName evidence="2">Uncharacterized protein</fullName>
    </submittedName>
</protein>
<gene>
    <name evidence="2" type="ORF">U725_00406</name>
</gene>